<dbReference type="InterPro" id="IPR045883">
    <property type="entry name" value="At4g13530-like"/>
</dbReference>
<feature type="domain" description="DUF6821" evidence="2">
    <location>
        <begin position="62"/>
        <end position="117"/>
    </location>
</feature>
<proteinExistence type="predicted"/>
<keyword evidence="1" id="KW-0472">Membrane</keyword>
<dbReference type="InterPro" id="IPR049224">
    <property type="entry name" value="DUF6821"/>
</dbReference>
<protein>
    <recommendedName>
        <fullName evidence="2">DUF6821 domain-containing protein</fullName>
    </recommendedName>
</protein>
<keyword evidence="1" id="KW-0812">Transmembrane</keyword>
<dbReference type="EMBL" id="CAJEUB010000003">
    <property type="protein sequence ID" value="CAD1845588.1"/>
    <property type="molecule type" value="Genomic_DNA"/>
</dbReference>
<evidence type="ECO:0000259" key="2">
    <source>
        <dbReference type="Pfam" id="PF20705"/>
    </source>
</evidence>
<gene>
    <name evidence="3" type="ORF">CB5_LOCUS28799</name>
</gene>
<feature type="transmembrane region" description="Helical" evidence="1">
    <location>
        <begin position="66"/>
        <end position="84"/>
    </location>
</feature>
<dbReference type="AlphaFoldDB" id="A0A6V7QRM3"/>
<evidence type="ECO:0000313" key="3">
    <source>
        <dbReference type="EMBL" id="CAD1845588.1"/>
    </source>
</evidence>
<keyword evidence="1" id="KW-1133">Transmembrane helix</keyword>
<dbReference type="Pfam" id="PF20705">
    <property type="entry name" value="DUF6821"/>
    <property type="match status" value="1"/>
</dbReference>
<name>A0A6V7QRM3_ANACO</name>
<organism evidence="3">
    <name type="scientific">Ananas comosus var. bracteatus</name>
    <name type="common">red pineapple</name>
    <dbReference type="NCBI Taxonomy" id="296719"/>
    <lineage>
        <taxon>Eukaryota</taxon>
        <taxon>Viridiplantae</taxon>
        <taxon>Streptophyta</taxon>
        <taxon>Embryophyta</taxon>
        <taxon>Tracheophyta</taxon>
        <taxon>Spermatophyta</taxon>
        <taxon>Magnoliopsida</taxon>
        <taxon>Liliopsida</taxon>
        <taxon>Poales</taxon>
        <taxon>Bromeliaceae</taxon>
        <taxon>Bromelioideae</taxon>
        <taxon>Ananas</taxon>
    </lineage>
</organism>
<sequence length="133" mass="14766">MEDWELLPDNLPRESYFNPTGLFEPNYFTPHESTQTDATEEIIEEKIEPPIAIAGATLYSTVGVKGAGALCSFGIAAAALLVIMDGKHQKRQMQQKLCFEIRTDDKKKINKLIEEKAKSGDGTYRAEIKFGGV</sequence>
<evidence type="ECO:0000256" key="1">
    <source>
        <dbReference type="SAM" id="Phobius"/>
    </source>
</evidence>
<accession>A0A6V7QRM3</accession>
<dbReference type="PANTHER" id="PTHR33646:SF2">
    <property type="entry name" value="F20H23.8 PROTEIN"/>
    <property type="match status" value="1"/>
</dbReference>
<dbReference type="PANTHER" id="PTHR33646">
    <property type="entry name" value="GB|AAF00631.1"/>
    <property type="match status" value="1"/>
</dbReference>
<reference evidence="3" key="1">
    <citation type="submission" date="2020-07" db="EMBL/GenBank/DDBJ databases">
        <authorList>
            <person name="Lin J."/>
        </authorList>
    </citation>
    <scope>NUCLEOTIDE SEQUENCE</scope>
</reference>